<dbReference type="EMBL" id="BK015022">
    <property type="protein sequence ID" value="DAD87601.1"/>
    <property type="molecule type" value="Genomic_DNA"/>
</dbReference>
<organism evidence="1">
    <name type="scientific">Siphoviridae sp. ctAUQ2</name>
    <dbReference type="NCBI Taxonomy" id="2826182"/>
    <lineage>
        <taxon>Viruses</taxon>
        <taxon>Duplodnaviria</taxon>
        <taxon>Heunggongvirae</taxon>
        <taxon>Uroviricota</taxon>
        <taxon>Caudoviricetes</taxon>
    </lineage>
</organism>
<evidence type="ECO:0000313" key="1">
    <source>
        <dbReference type="EMBL" id="DAD87601.1"/>
    </source>
</evidence>
<sequence>MVKAILLSLVMTWGLCVSAQINENLQAQLNVLRDSCAAAYNQKELLPFIEKYKGKEVWLTNNVGENRIAKIWKRQTGISKHHRWLNCHGTCKSAISSGMLGSLNDLRGINCICQGIMLIPNLQTDIQWEPVGSDLLYPKRLPYFCEYEHNEMGYHGEAMFKKNQFRHEKKGLMFEYYAVFTINPSKTYKYASSKDSLTIANADTLFIPYSKELYKYIKLNDEFQALMKQHENWEQAQWDKYNRMEAARYQYAKEQWGERIADKIQHGLLEFGFSSEMCIQARREEPYKIDKVTTPFGLATRYDFYQSNMKLYFIDDQLIGIQTKEQSPLYYM</sequence>
<protein>
    <submittedName>
        <fullName evidence="1">Uncharacterized protein</fullName>
    </submittedName>
</protein>
<name>A0A8S5MZ33_9CAUD</name>
<accession>A0A8S5MZ33</accession>
<reference evidence="1" key="1">
    <citation type="journal article" date="2021" name="Proc. Natl. Acad. Sci. U.S.A.">
        <title>A Catalog of Tens of Thousands of Viruses from Human Metagenomes Reveals Hidden Associations with Chronic Diseases.</title>
        <authorList>
            <person name="Tisza M.J."/>
            <person name="Buck C.B."/>
        </authorList>
    </citation>
    <scope>NUCLEOTIDE SEQUENCE</scope>
    <source>
        <strain evidence="1">CtAUQ2</strain>
    </source>
</reference>
<proteinExistence type="predicted"/>